<reference evidence="2" key="3">
    <citation type="submission" date="2023-03" db="UniProtKB">
        <authorList>
            <consortium name="EnsemblPlants"/>
        </authorList>
    </citation>
    <scope>IDENTIFICATION</scope>
    <source>
        <strain evidence="2">cv. Chiifu-401-42</strain>
    </source>
</reference>
<protein>
    <submittedName>
        <fullName evidence="2">Uncharacterized protein</fullName>
    </submittedName>
</protein>
<dbReference type="InParanoid" id="M4F5R3"/>
<dbReference type="AlphaFoldDB" id="M4F5R3"/>
<feature type="region of interest" description="Disordered" evidence="1">
    <location>
        <begin position="1"/>
        <end position="29"/>
    </location>
</feature>
<accession>M4F5R3</accession>
<dbReference type="HOGENOM" id="CLU_2981875_0_0_1"/>
<evidence type="ECO:0000256" key="1">
    <source>
        <dbReference type="SAM" id="MobiDB-lite"/>
    </source>
</evidence>
<reference evidence="2 3" key="2">
    <citation type="journal article" date="2018" name="Hortic Res">
        <title>Improved Brassica rapa reference genome by single-molecule sequencing and chromosome conformation capture technologies.</title>
        <authorList>
            <person name="Zhang L."/>
            <person name="Cai X."/>
            <person name="Wu J."/>
            <person name="Liu M."/>
            <person name="Grob S."/>
            <person name="Cheng F."/>
            <person name="Liang J."/>
            <person name="Cai C."/>
            <person name="Liu Z."/>
            <person name="Liu B."/>
            <person name="Wang F."/>
            <person name="Li S."/>
            <person name="Liu F."/>
            <person name="Li X."/>
            <person name="Cheng L."/>
            <person name="Yang W."/>
            <person name="Li M.H."/>
            <person name="Grossniklaus U."/>
            <person name="Zheng H."/>
            <person name="Wang X."/>
        </authorList>
    </citation>
    <scope>NUCLEOTIDE SEQUENCE [LARGE SCALE GENOMIC DNA]</scope>
    <source>
        <strain evidence="2 3">cv. Chiifu-401-42</strain>
    </source>
</reference>
<dbReference type="Proteomes" id="UP000011750">
    <property type="component" value="Chromosome A07"/>
</dbReference>
<evidence type="ECO:0000313" key="2">
    <source>
        <dbReference type="EnsemblPlants" id="Bra036419.1-P"/>
    </source>
</evidence>
<organism evidence="2 3">
    <name type="scientific">Brassica campestris</name>
    <name type="common">Field mustard</name>
    <dbReference type="NCBI Taxonomy" id="3711"/>
    <lineage>
        <taxon>Eukaryota</taxon>
        <taxon>Viridiplantae</taxon>
        <taxon>Streptophyta</taxon>
        <taxon>Embryophyta</taxon>
        <taxon>Tracheophyta</taxon>
        <taxon>Spermatophyta</taxon>
        <taxon>Magnoliopsida</taxon>
        <taxon>eudicotyledons</taxon>
        <taxon>Gunneridae</taxon>
        <taxon>Pentapetalae</taxon>
        <taxon>rosids</taxon>
        <taxon>malvids</taxon>
        <taxon>Brassicales</taxon>
        <taxon>Brassicaceae</taxon>
        <taxon>Brassiceae</taxon>
        <taxon>Brassica</taxon>
    </lineage>
</organism>
<keyword evidence="3" id="KW-1185">Reference proteome</keyword>
<dbReference type="Gramene" id="Bra036419.1">
    <property type="protein sequence ID" value="Bra036419.1-P"/>
    <property type="gene ID" value="Bra036419"/>
</dbReference>
<evidence type="ECO:0000313" key="3">
    <source>
        <dbReference type="Proteomes" id="UP000011750"/>
    </source>
</evidence>
<sequence>MEKPPEKGNKAFRWPKDQTGLEIDQSHSFPEERLKDSVVELPVYMAPSSSSSTSLLKC</sequence>
<name>M4F5R3_BRACM</name>
<reference evidence="2 3" key="1">
    <citation type="journal article" date="2011" name="Nat. Genet.">
        <title>The genome of the mesopolyploid crop species Brassica rapa.</title>
        <authorList>
            <consortium name="Brassica rapa Genome Sequencing Project Consortium"/>
            <person name="Wang X."/>
            <person name="Wang H."/>
            <person name="Wang J."/>
            <person name="Sun R."/>
            <person name="Wu J."/>
            <person name="Liu S."/>
            <person name="Bai Y."/>
            <person name="Mun J.H."/>
            <person name="Bancroft I."/>
            <person name="Cheng F."/>
            <person name="Huang S."/>
            <person name="Li X."/>
            <person name="Hua W."/>
            <person name="Wang J."/>
            <person name="Wang X."/>
            <person name="Freeling M."/>
            <person name="Pires J.C."/>
            <person name="Paterson A.H."/>
            <person name="Chalhoub B."/>
            <person name="Wang B."/>
            <person name="Hayward A."/>
            <person name="Sharpe A.G."/>
            <person name="Park B.S."/>
            <person name="Weisshaar B."/>
            <person name="Liu B."/>
            <person name="Li B."/>
            <person name="Liu B."/>
            <person name="Tong C."/>
            <person name="Song C."/>
            <person name="Duran C."/>
            <person name="Peng C."/>
            <person name="Geng C."/>
            <person name="Koh C."/>
            <person name="Lin C."/>
            <person name="Edwards D."/>
            <person name="Mu D."/>
            <person name="Shen D."/>
            <person name="Soumpourou E."/>
            <person name="Li F."/>
            <person name="Fraser F."/>
            <person name="Conant G."/>
            <person name="Lassalle G."/>
            <person name="King G.J."/>
            <person name="Bonnema G."/>
            <person name="Tang H."/>
            <person name="Wang H."/>
            <person name="Belcram H."/>
            <person name="Zhou H."/>
            <person name="Hirakawa H."/>
            <person name="Abe H."/>
            <person name="Guo H."/>
            <person name="Wang H."/>
            <person name="Jin H."/>
            <person name="Parkin I.A."/>
            <person name="Batley J."/>
            <person name="Kim J.S."/>
            <person name="Just J."/>
            <person name="Li J."/>
            <person name="Xu J."/>
            <person name="Deng J."/>
            <person name="Kim J.A."/>
            <person name="Li J."/>
            <person name="Yu J."/>
            <person name="Meng J."/>
            <person name="Wang J."/>
            <person name="Min J."/>
            <person name="Poulain J."/>
            <person name="Wang J."/>
            <person name="Hatakeyama K."/>
            <person name="Wu K."/>
            <person name="Wang L."/>
            <person name="Fang L."/>
            <person name="Trick M."/>
            <person name="Links M.G."/>
            <person name="Zhao M."/>
            <person name="Jin M."/>
            <person name="Ramchiary N."/>
            <person name="Drou N."/>
            <person name="Berkman P.J."/>
            <person name="Cai Q."/>
            <person name="Huang Q."/>
            <person name="Li R."/>
            <person name="Tabata S."/>
            <person name="Cheng S."/>
            <person name="Zhang S."/>
            <person name="Zhang S."/>
            <person name="Huang S."/>
            <person name="Sato S."/>
            <person name="Sun S."/>
            <person name="Kwon S.J."/>
            <person name="Choi S.R."/>
            <person name="Lee T.H."/>
            <person name="Fan W."/>
            <person name="Zhao X."/>
            <person name="Tan X."/>
            <person name="Xu X."/>
            <person name="Wang Y."/>
            <person name="Qiu Y."/>
            <person name="Yin Y."/>
            <person name="Li Y."/>
            <person name="Du Y."/>
            <person name="Liao Y."/>
            <person name="Lim Y."/>
            <person name="Narusaka Y."/>
            <person name="Wang Y."/>
            <person name="Wang Z."/>
            <person name="Li Z."/>
            <person name="Wang Z."/>
            <person name="Xiong Z."/>
            <person name="Zhang Z."/>
        </authorList>
    </citation>
    <scope>NUCLEOTIDE SEQUENCE [LARGE SCALE GENOMIC DNA]</scope>
    <source>
        <strain evidence="2 3">cv. Chiifu-401-42</strain>
    </source>
</reference>
<dbReference type="EnsemblPlants" id="Bra036419.1">
    <property type="protein sequence ID" value="Bra036419.1-P"/>
    <property type="gene ID" value="Bra036419"/>
</dbReference>
<proteinExistence type="predicted"/>